<protein>
    <submittedName>
        <fullName evidence="2">SCP2 sterol binding domain containing 1</fullName>
    </submittedName>
</protein>
<evidence type="ECO:0000313" key="3">
    <source>
        <dbReference type="Proteomes" id="UP000001646"/>
    </source>
</evidence>
<dbReference type="InParanoid" id="A0A803SZ17"/>
<reference evidence="2" key="2">
    <citation type="submission" date="2025-08" db="UniProtKB">
        <authorList>
            <consortium name="Ensembl"/>
        </authorList>
    </citation>
    <scope>IDENTIFICATION</scope>
</reference>
<evidence type="ECO:0000313" key="2">
    <source>
        <dbReference type="Ensembl" id="ENSACAP00000028207.1"/>
    </source>
</evidence>
<dbReference type="Proteomes" id="UP000001646">
    <property type="component" value="Chromosome 4"/>
</dbReference>
<dbReference type="InterPro" id="IPR036527">
    <property type="entry name" value="SCP2_sterol-bd_dom_sf"/>
</dbReference>
<proteinExistence type="predicted"/>
<dbReference type="AlphaFoldDB" id="A0A803SZ17"/>
<dbReference type="FunFam" id="3.30.1050.10:FF:000004">
    <property type="entry name" value="Hydroxysteroid 17-beta dehydrogenase 4"/>
    <property type="match status" value="1"/>
</dbReference>
<sequence length="156" mass="17514">MWKRKKKDCLQTKINTCEEGDSDLYVTLTSASKNPSTKATGLQSDLIFEELGRRIKEVGSQLVKKMNAVFQWDIVCGETIMAQWTLDLKTGSGEVYQGASRKPANTVFTLSDHDFMELALGKMKPQKAFLAGKVKVKGNVLLSHKLETLLREYVKL</sequence>
<name>A0A803SZ17_ANOCA</name>
<dbReference type="Pfam" id="PF02036">
    <property type="entry name" value="SCP2"/>
    <property type="match status" value="1"/>
</dbReference>
<dbReference type="PANTHER" id="PTHR10094:SF25">
    <property type="entry name" value="SCP2 STEROL-BINDING DOMAIN-CONTAINING PROTEIN 1"/>
    <property type="match status" value="1"/>
</dbReference>
<reference evidence="2 3" key="1">
    <citation type="submission" date="2009-12" db="EMBL/GenBank/DDBJ databases">
        <title>The Genome Sequence of Anolis carolinensis (Green Anole Lizard).</title>
        <authorList>
            <consortium name="The Genome Sequencing Platform"/>
            <person name="Di Palma F."/>
            <person name="Alfoldi J."/>
            <person name="Heiman D."/>
            <person name="Young S."/>
            <person name="Grabherr M."/>
            <person name="Johnson J."/>
            <person name="Lander E.S."/>
            <person name="Lindblad-Toh K."/>
        </authorList>
    </citation>
    <scope>NUCLEOTIDE SEQUENCE [LARGE SCALE GENOMIC DNA]</scope>
    <source>
        <strain evidence="2 3">JBL SC #1</strain>
    </source>
</reference>
<keyword evidence="3" id="KW-1185">Reference proteome</keyword>
<dbReference type="InterPro" id="IPR003033">
    <property type="entry name" value="SCP2_sterol-bd_dom"/>
</dbReference>
<evidence type="ECO:0000259" key="1">
    <source>
        <dbReference type="Pfam" id="PF02036"/>
    </source>
</evidence>
<dbReference type="Ensembl" id="ENSACAT00000043507.1">
    <property type="protein sequence ID" value="ENSACAP00000028207.1"/>
    <property type="gene ID" value="ENSACAG00000045395.1"/>
</dbReference>
<dbReference type="SUPFAM" id="SSF55718">
    <property type="entry name" value="SCP-like"/>
    <property type="match status" value="1"/>
</dbReference>
<dbReference type="Gene3D" id="3.30.1050.10">
    <property type="entry name" value="SCP2 sterol-binding domain"/>
    <property type="match status" value="1"/>
</dbReference>
<dbReference type="GeneTree" id="ENSGT00940000154327"/>
<feature type="domain" description="SCP2" evidence="1">
    <location>
        <begin position="48"/>
        <end position="151"/>
    </location>
</feature>
<reference evidence="2" key="3">
    <citation type="submission" date="2025-09" db="UniProtKB">
        <authorList>
            <consortium name="Ensembl"/>
        </authorList>
    </citation>
    <scope>IDENTIFICATION</scope>
</reference>
<organism evidence="2 3">
    <name type="scientific">Anolis carolinensis</name>
    <name type="common">Green anole</name>
    <name type="synonym">American chameleon</name>
    <dbReference type="NCBI Taxonomy" id="28377"/>
    <lineage>
        <taxon>Eukaryota</taxon>
        <taxon>Metazoa</taxon>
        <taxon>Chordata</taxon>
        <taxon>Craniata</taxon>
        <taxon>Vertebrata</taxon>
        <taxon>Euteleostomi</taxon>
        <taxon>Lepidosauria</taxon>
        <taxon>Squamata</taxon>
        <taxon>Bifurcata</taxon>
        <taxon>Unidentata</taxon>
        <taxon>Episquamata</taxon>
        <taxon>Toxicofera</taxon>
        <taxon>Iguania</taxon>
        <taxon>Dactyloidae</taxon>
        <taxon>Anolis</taxon>
    </lineage>
</organism>
<dbReference type="PANTHER" id="PTHR10094">
    <property type="entry name" value="STEROL CARRIER PROTEIN 2 SCP-2 FAMILY PROTEIN"/>
    <property type="match status" value="1"/>
</dbReference>
<accession>A0A803SZ17</accession>
<dbReference type="GO" id="GO:0005829">
    <property type="term" value="C:cytosol"/>
    <property type="evidence" value="ECO:0000318"/>
    <property type="project" value="GO_Central"/>
</dbReference>
<gene>
    <name evidence="2" type="primary">SCP2D1</name>
</gene>